<keyword evidence="8" id="KW-0949">S-adenosyl-L-methionine</keyword>
<dbReference type="GO" id="GO:0004719">
    <property type="term" value="F:protein-L-isoaspartate (D-aspartate) O-methyltransferase activity"/>
    <property type="evidence" value="ECO:0007669"/>
    <property type="project" value="UniProtKB-EC"/>
</dbReference>
<evidence type="ECO:0000256" key="1">
    <source>
        <dbReference type="ARBA" id="ARBA00004496"/>
    </source>
</evidence>
<dbReference type="Gene3D" id="3.40.50.150">
    <property type="entry name" value="Vaccinia Virus protein VP39"/>
    <property type="match status" value="1"/>
</dbReference>
<reference evidence="12" key="1">
    <citation type="submission" date="2020-09" db="EMBL/GenBank/DDBJ databases">
        <title>Secondary metabolite and genome analysis of marine Streptomyces chumphonensis KK1-2T.</title>
        <authorList>
            <person name="Phongsopitanun W."/>
            <person name="Kanchanasin P."/>
            <person name="Pittayakhajonwut P."/>
            <person name="Suwanborirux K."/>
            <person name="Tanasupawat S."/>
        </authorList>
    </citation>
    <scope>NUCLEOTIDE SEQUENCE</scope>
    <source>
        <strain evidence="12">KK1-2</strain>
    </source>
</reference>
<evidence type="ECO:0000256" key="9">
    <source>
        <dbReference type="ARBA" id="ARBA00030757"/>
    </source>
</evidence>
<evidence type="ECO:0000256" key="11">
    <source>
        <dbReference type="ARBA" id="ARBA00031350"/>
    </source>
</evidence>
<dbReference type="GO" id="GO:0032259">
    <property type="term" value="P:methylation"/>
    <property type="evidence" value="ECO:0007669"/>
    <property type="project" value="UniProtKB-KW"/>
</dbReference>
<evidence type="ECO:0000256" key="8">
    <source>
        <dbReference type="ARBA" id="ARBA00022691"/>
    </source>
</evidence>
<evidence type="ECO:0000256" key="4">
    <source>
        <dbReference type="ARBA" id="ARBA00013346"/>
    </source>
</evidence>
<keyword evidence="6 12" id="KW-0489">Methyltransferase</keyword>
<dbReference type="GO" id="GO:0005737">
    <property type="term" value="C:cytoplasm"/>
    <property type="evidence" value="ECO:0007669"/>
    <property type="project" value="UniProtKB-SubCell"/>
</dbReference>
<dbReference type="Pfam" id="PF01135">
    <property type="entry name" value="PCMT"/>
    <property type="match status" value="1"/>
</dbReference>
<dbReference type="InterPro" id="IPR000682">
    <property type="entry name" value="PCMT"/>
</dbReference>
<dbReference type="InterPro" id="IPR029063">
    <property type="entry name" value="SAM-dependent_MTases_sf"/>
</dbReference>
<dbReference type="EMBL" id="JACXYU010000009">
    <property type="protein sequence ID" value="MBD3933448.1"/>
    <property type="molecule type" value="Genomic_DNA"/>
</dbReference>
<evidence type="ECO:0000256" key="2">
    <source>
        <dbReference type="ARBA" id="ARBA00005369"/>
    </source>
</evidence>
<dbReference type="Proteomes" id="UP000632289">
    <property type="component" value="Unassembled WGS sequence"/>
</dbReference>
<organism evidence="12 13">
    <name type="scientific">Streptomyces chumphonensis</name>
    <dbReference type="NCBI Taxonomy" id="1214925"/>
    <lineage>
        <taxon>Bacteria</taxon>
        <taxon>Bacillati</taxon>
        <taxon>Actinomycetota</taxon>
        <taxon>Actinomycetes</taxon>
        <taxon>Kitasatosporales</taxon>
        <taxon>Streptomycetaceae</taxon>
        <taxon>Streptomyces</taxon>
    </lineage>
</organism>
<comment type="caution">
    <text evidence="12">The sequence shown here is derived from an EMBL/GenBank/DDBJ whole genome shotgun (WGS) entry which is preliminary data.</text>
</comment>
<evidence type="ECO:0000313" key="13">
    <source>
        <dbReference type="Proteomes" id="UP000632289"/>
    </source>
</evidence>
<evidence type="ECO:0000256" key="10">
    <source>
        <dbReference type="ARBA" id="ARBA00031323"/>
    </source>
</evidence>
<evidence type="ECO:0000256" key="6">
    <source>
        <dbReference type="ARBA" id="ARBA00022603"/>
    </source>
</evidence>
<protein>
    <recommendedName>
        <fullName evidence="4">Protein-L-isoaspartate O-methyltransferase</fullName>
        <ecNumber evidence="3">2.1.1.77</ecNumber>
    </recommendedName>
    <alternativeName>
        <fullName evidence="11">L-isoaspartyl protein carboxyl methyltransferase</fullName>
    </alternativeName>
    <alternativeName>
        <fullName evidence="9">Protein L-isoaspartyl methyltransferase</fullName>
    </alternativeName>
    <alternativeName>
        <fullName evidence="10">Protein-beta-aspartate methyltransferase</fullName>
    </alternativeName>
</protein>
<dbReference type="RefSeq" id="WP_191210726.1">
    <property type="nucleotide sequence ID" value="NZ_BAABKL010000050.1"/>
</dbReference>
<proteinExistence type="inferred from homology"/>
<evidence type="ECO:0000313" key="12">
    <source>
        <dbReference type="EMBL" id="MBD3933448.1"/>
    </source>
</evidence>
<evidence type="ECO:0000256" key="7">
    <source>
        <dbReference type="ARBA" id="ARBA00022679"/>
    </source>
</evidence>
<dbReference type="AlphaFoldDB" id="A0A927IBY8"/>
<keyword evidence="5" id="KW-0963">Cytoplasm</keyword>
<name>A0A927IBY8_9ACTN</name>
<dbReference type="CDD" id="cd02440">
    <property type="entry name" value="AdoMet_MTases"/>
    <property type="match status" value="1"/>
</dbReference>
<comment type="subcellular location">
    <subcellularLocation>
        <location evidence="1">Cytoplasm</location>
    </subcellularLocation>
</comment>
<comment type="similarity">
    <text evidence="2">Belongs to the methyltransferase superfamily. L-isoaspartyl/D-aspartyl protein methyltransferase family.</text>
</comment>
<gene>
    <name evidence="12" type="ORF">IF129_18050</name>
</gene>
<dbReference type="PANTHER" id="PTHR11579">
    <property type="entry name" value="PROTEIN-L-ISOASPARTATE O-METHYLTRANSFERASE"/>
    <property type="match status" value="1"/>
</dbReference>
<dbReference type="EC" id="2.1.1.77" evidence="3"/>
<evidence type="ECO:0000256" key="3">
    <source>
        <dbReference type="ARBA" id="ARBA00011890"/>
    </source>
</evidence>
<evidence type="ECO:0000256" key="5">
    <source>
        <dbReference type="ARBA" id="ARBA00022490"/>
    </source>
</evidence>
<keyword evidence="7" id="KW-0808">Transferase</keyword>
<keyword evidence="13" id="KW-1185">Reference proteome</keyword>
<accession>A0A927IBY8</accession>
<dbReference type="PANTHER" id="PTHR11579:SF0">
    <property type="entry name" value="PROTEIN-L-ISOASPARTATE(D-ASPARTATE) O-METHYLTRANSFERASE"/>
    <property type="match status" value="1"/>
</dbReference>
<sequence>MTTARHDLVRTLERAGAVPPAWRDAVAAVDRALFIPARFGAYDADADPEAWRSVVYSDAPVITQVNDGLDLGAGAFERPTSSSSMPSLMLEMLDLLDVRDGDRVLEIGTGTGYNAAWLCHRLGEDRVTTVEYDRDVAARARAALAAAGYRPDVVVGDGLAGHAPGAPYDRVIATCTLRDFGRLVEQCPNGRIIAPWGSSFFHGSFALLDVRDGTARGRVTGDPGFMWDRVRRAGAGHIRDYYHGETGDRGGTRVPPQNVLQTDPAFFVSLHVTDAWYRWCDAEDDSGEATLWLFADDGTSWATAEYVPRTQEFETDQYGPRRLWDEVESAYRQWERLGCPPRDRFGLTVRPDGTPHVWLDTPERPVP</sequence>
<dbReference type="SUPFAM" id="SSF53335">
    <property type="entry name" value="S-adenosyl-L-methionine-dependent methyltransferases"/>
    <property type="match status" value="1"/>
</dbReference>